<evidence type="ECO:0000256" key="1">
    <source>
        <dbReference type="SAM" id="MobiDB-lite"/>
    </source>
</evidence>
<feature type="non-terminal residue" evidence="3">
    <location>
        <position position="452"/>
    </location>
</feature>
<gene>
    <name evidence="3" type="ORF">PC110_g22825</name>
</gene>
<feature type="region of interest" description="Disordered" evidence="1">
    <location>
        <begin position="368"/>
        <end position="452"/>
    </location>
</feature>
<organism evidence="3 4">
    <name type="scientific">Phytophthora cactorum</name>
    <dbReference type="NCBI Taxonomy" id="29920"/>
    <lineage>
        <taxon>Eukaryota</taxon>
        <taxon>Sar</taxon>
        <taxon>Stramenopiles</taxon>
        <taxon>Oomycota</taxon>
        <taxon>Peronosporomycetes</taxon>
        <taxon>Peronosporales</taxon>
        <taxon>Peronosporaceae</taxon>
        <taxon>Phytophthora</taxon>
    </lineage>
</organism>
<accession>A0A329RBA9</accession>
<dbReference type="InterPro" id="IPR012337">
    <property type="entry name" value="RNaseH-like_sf"/>
</dbReference>
<name>A0A329RBA9_9STRA</name>
<dbReference type="EMBL" id="MJFZ01002456">
    <property type="protein sequence ID" value="RAW20732.1"/>
    <property type="molecule type" value="Genomic_DNA"/>
</dbReference>
<dbReference type="AlphaFoldDB" id="A0A329RBA9"/>
<dbReference type="InterPro" id="IPR001584">
    <property type="entry name" value="Integrase_cat-core"/>
</dbReference>
<protein>
    <recommendedName>
        <fullName evidence="2">Integrase catalytic domain-containing protein</fullName>
    </recommendedName>
</protein>
<dbReference type="VEuPathDB" id="FungiDB:PC110_g22825"/>
<dbReference type="OrthoDB" id="1903608at2759"/>
<dbReference type="PROSITE" id="PS50994">
    <property type="entry name" value="INTEGRASE"/>
    <property type="match status" value="1"/>
</dbReference>
<comment type="caution">
    <text evidence="3">The sequence shown here is derived from an EMBL/GenBank/DDBJ whole genome shotgun (WGS) entry which is preliminary data.</text>
</comment>
<evidence type="ECO:0000313" key="4">
    <source>
        <dbReference type="Proteomes" id="UP000251314"/>
    </source>
</evidence>
<reference evidence="3 4" key="1">
    <citation type="submission" date="2018-01" db="EMBL/GenBank/DDBJ databases">
        <title>Draft genome of the strawberry crown rot pathogen Phytophthora cactorum.</title>
        <authorList>
            <person name="Armitage A.D."/>
            <person name="Lysoe E."/>
            <person name="Nellist C.F."/>
            <person name="Harrison R.J."/>
            <person name="Brurberg M.B."/>
        </authorList>
    </citation>
    <scope>NUCLEOTIDE SEQUENCE [LARGE SCALE GENOMIC DNA]</scope>
    <source>
        <strain evidence="3 4">10300</strain>
    </source>
</reference>
<evidence type="ECO:0000259" key="2">
    <source>
        <dbReference type="PROSITE" id="PS50994"/>
    </source>
</evidence>
<dbReference type="GO" id="GO:0003676">
    <property type="term" value="F:nucleic acid binding"/>
    <property type="evidence" value="ECO:0007669"/>
    <property type="project" value="InterPro"/>
</dbReference>
<evidence type="ECO:0000313" key="3">
    <source>
        <dbReference type="EMBL" id="RAW20732.1"/>
    </source>
</evidence>
<dbReference type="PANTHER" id="PTHR37984:SF5">
    <property type="entry name" value="PROTEIN NYNRIN-LIKE"/>
    <property type="match status" value="1"/>
</dbReference>
<dbReference type="GO" id="GO:0015074">
    <property type="term" value="P:DNA integration"/>
    <property type="evidence" value="ECO:0007669"/>
    <property type="project" value="InterPro"/>
</dbReference>
<dbReference type="Proteomes" id="UP000251314">
    <property type="component" value="Unassembled WGS sequence"/>
</dbReference>
<dbReference type="InterPro" id="IPR036397">
    <property type="entry name" value="RNaseH_sf"/>
</dbReference>
<dbReference type="Pfam" id="PF00665">
    <property type="entry name" value="rve"/>
    <property type="match status" value="1"/>
</dbReference>
<proteinExistence type="predicted"/>
<feature type="compositionally biased region" description="Basic and acidic residues" evidence="1">
    <location>
        <begin position="440"/>
        <end position="452"/>
    </location>
</feature>
<feature type="compositionally biased region" description="Polar residues" evidence="1">
    <location>
        <begin position="422"/>
        <end position="433"/>
    </location>
</feature>
<feature type="domain" description="Integrase catalytic" evidence="2">
    <location>
        <begin position="1"/>
        <end position="147"/>
    </location>
</feature>
<dbReference type="InterPro" id="IPR050951">
    <property type="entry name" value="Retrovirus_Pol_polyprotein"/>
</dbReference>
<dbReference type="SUPFAM" id="SSF53098">
    <property type="entry name" value="Ribonuclease H-like"/>
    <property type="match status" value="1"/>
</dbReference>
<keyword evidence="4" id="KW-1185">Reference proteome</keyword>
<dbReference type="PANTHER" id="PTHR37984">
    <property type="entry name" value="PROTEIN CBG26694"/>
    <property type="match status" value="1"/>
</dbReference>
<sequence length="452" mass="50980">MSASYGSSKYLLVLNDHVTHYCELVVADTAESSVVTEALLDWHSRFGIPPVWVSDNGSHFKNEEIAGLSRRLRTKQTFTPVYSTWVNGSIERVNRDILQVVRAMLLVYKLSYKDWVYLVSMTQASLNCTALPSLGNRAPVELFTGLPRPTPLKDFYLPDQNELQPVPESDMVEGYLEKLRCSIQQMHGAVEDQRTMQRLLNQKRQQGDNVVTFHVGDYVLRSRVDEKHGNKLQVTWVGPYRVVRADTHSFRVQHLVTGDEVDVHESRLKMYADSSLNVTDDTAGARGRTRNCPCCRPARRPQVECCNQRFRIVSGMEGFLQLIEDSYEPMSSLAKEIRVLVGRYVDQAADEQLTEYLRKVQKDSGLSAVEQSAAETADPVAGVPGTPEGETPSTERRQPGNKRMRRQRDGASRRKKSRVSVDDSNSTGTTTVFVPTAYEGEEHKTDDDQNCS</sequence>
<dbReference type="Gene3D" id="3.30.420.10">
    <property type="entry name" value="Ribonuclease H-like superfamily/Ribonuclease H"/>
    <property type="match status" value="1"/>
</dbReference>